<dbReference type="eggNOG" id="COG0456">
    <property type="taxonomic scope" value="Bacteria"/>
</dbReference>
<keyword evidence="2" id="KW-1185">Reference proteome</keyword>
<evidence type="ECO:0000313" key="1">
    <source>
        <dbReference type="EMBL" id="AFM26942.1"/>
    </source>
</evidence>
<sequence>MLPSVHFFRKTLNVLRSPCVEIALFGDSSARCKFEHFIQRHPRFPLMRCKKWGVALLELPKTFEDYLKEHKDARKRRNKCIKLGYKFGSMEPADYLEDILAINGSSPKRQGTTVRKEYLEPDLVRSYFDQVCGTMVGIFRQDDVLVAYHHFTMCGDACVSNRIFGHADQLKSGIMYYLMTESVRTLIDFREEYGYPHWTMYDTIAGASEGMLRFKTRLGYESYNVNWIWEESLSHKEACLTGQAVEQPVIPHFTKPHTI</sequence>
<reference evidence="2" key="1">
    <citation type="submission" date="2012-06" db="EMBL/GenBank/DDBJ databases">
        <title>Complete sequence of chromosome of Desulfomonile tiedjei DSM 6799.</title>
        <authorList>
            <person name="Lucas S."/>
            <person name="Copeland A."/>
            <person name="Lapidus A."/>
            <person name="Glavina del Rio T."/>
            <person name="Dalin E."/>
            <person name="Tice H."/>
            <person name="Bruce D."/>
            <person name="Goodwin L."/>
            <person name="Pitluck S."/>
            <person name="Peters L."/>
            <person name="Ovchinnikova G."/>
            <person name="Zeytun A."/>
            <person name="Lu M."/>
            <person name="Kyrpides N."/>
            <person name="Mavromatis K."/>
            <person name="Ivanova N."/>
            <person name="Brettin T."/>
            <person name="Detter J.C."/>
            <person name="Han C."/>
            <person name="Larimer F."/>
            <person name="Land M."/>
            <person name="Hauser L."/>
            <person name="Markowitz V."/>
            <person name="Cheng J.-F."/>
            <person name="Hugenholtz P."/>
            <person name="Woyke T."/>
            <person name="Wu D."/>
            <person name="Spring S."/>
            <person name="Schroeder M."/>
            <person name="Brambilla E."/>
            <person name="Klenk H.-P."/>
            <person name="Eisen J.A."/>
        </authorList>
    </citation>
    <scope>NUCLEOTIDE SEQUENCE [LARGE SCALE GENOMIC DNA]</scope>
    <source>
        <strain evidence="2">ATCC 49306 / DSM 6799 / DCB-1</strain>
    </source>
</reference>
<dbReference type="KEGG" id="dti:Desti_4308"/>
<dbReference type="HOGENOM" id="CLU_1154989_0_0_7"/>
<gene>
    <name evidence="1" type="ordered locus">Desti_4308</name>
</gene>
<evidence type="ECO:0000313" key="2">
    <source>
        <dbReference type="Proteomes" id="UP000006055"/>
    </source>
</evidence>
<proteinExistence type="predicted"/>
<name>I4CBK1_DESTA</name>
<dbReference type="InterPro" id="IPR016181">
    <property type="entry name" value="Acyl_CoA_acyltransferase"/>
</dbReference>
<dbReference type="AlphaFoldDB" id="I4CBK1"/>
<protein>
    <recommendedName>
        <fullName evidence="3">BioF2-like acetyltransferase domain-containing protein</fullName>
    </recommendedName>
</protein>
<evidence type="ECO:0008006" key="3">
    <source>
        <dbReference type="Google" id="ProtNLM"/>
    </source>
</evidence>
<dbReference type="EMBL" id="CP003360">
    <property type="protein sequence ID" value="AFM26942.1"/>
    <property type="molecule type" value="Genomic_DNA"/>
</dbReference>
<dbReference type="Proteomes" id="UP000006055">
    <property type="component" value="Chromosome"/>
</dbReference>
<dbReference type="STRING" id="706587.Desti_4308"/>
<accession>I4CBK1</accession>
<organism evidence="1 2">
    <name type="scientific">Desulfomonile tiedjei (strain ATCC 49306 / DSM 6799 / DCB-1)</name>
    <dbReference type="NCBI Taxonomy" id="706587"/>
    <lineage>
        <taxon>Bacteria</taxon>
        <taxon>Pseudomonadati</taxon>
        <taxon>Thermodesulfobacteriota</taxon>
        <taxon>Desulfomonilia</taxon>
        <taxon>Desulfomonilales</taxon>
        <taxon>Desulfomonilaceae</taxon>
        <taxon>Desulfomonile</taxon>
    </lineage>
</organism>
<dbReference type="SUPFAM" id="SSF55729">
    <property type="entry name" value="Acyl-CoA N-acyltransferases (Nat)"/>
    <property type="match status" value="1"/>
</dbReference>